<dbReference type="Proteomes" id="UP000030764">
    <property type="component" value="Unassembled WGS sequence"/>
</dbReference>
<evidence type="ECO:0000313" key="3">
    <source>
        <dbReference type="EMBL" id="KFD64309.1"/>
    </source>
</evidence>
<protein>
    <recommendedName>
        <fullName evidence="1">Integrase zinc-binding domain-containing protein</fullName>
    </recommendedName>
</protein>
<evidence type="ECO:0000313" key="4">
    <source>
        <dbReference type="Proteomes" id="UP000030764"/>
    </source>
</evidence>
<feature type="domain" description="Integrase zinc-binding" evidence="1">
    <location>
        <begin position="114"/>
        <end position="167"/>
    </location>
</feature>
<organism evidence="3">
    <name type="scientific">Trichuris suis</name>
    <name type="common">pig whipworm</name>
    <dbReference type="NCBI Taxonomy" id="68888"/>
    <lineage>
        <taxon>Eukaryota</taxon>
        <taxon>Metazoa</taxon>
        <taxon>Ecdysozoa</taxon>
        <taxon>Nematoda</taxon>
        <taxon>Enoplea</taxon>
        <taxon>Dorylaimia</taxon>
        <taxon>Trichinellida</taxon>
        <taxon>Trichuridae</taxon>
        <taxon>Trichuris</taxon>
    </lineage>
</organism>
<accession>A0A085N4B3</accession>
<evidence type="ECO:0000259" key="1">
    <source>
        <dbReference type="Pfam" id="PF17921"/>
    </source>
</evidence>
<name>A0A085N4B3_9BILA</name>
<dbReference type="Proteomes" id="UP000030758">
    <property type="component" value="Unassembled WGS sequence"/>
</dbReference>
<keyword evidence="4" id="KW-1185">Reference proteome</keyword>
<dbReference type="InterPro" id="IPR041588">
    <property type="entry name" value="Integrase_H2C2"/>
</dbReference>
<dbReference type="EMBL" id="KL367557">
    <property type="protein sequence ID" value="KFD64309.1"/>
    <property type="molecule type" value="Genomic_DNA"/>
</dbReference>
<dbReference type="PANTHER" id="PTHR47331:SF2">
    <property type="match status" value="1"/>
</dbReference>
<dbReference type="Gene3D" id="1.10.340.70">
    <property type="match status" value="1"/>
</dbReference>
<dbReference type="Pfam" id="PF17921">
    <property type="entry name" value="Integrase_H2C2"/>
    <property type="match status" value="1"/>
</dbReference>
<proteinExistence type="predicted"/>
<sequence>MIDMRYERMVRITVLLFRFIVNCMNKSGQKITGLITLSELNDAEKRIWRLVQEECFPRELGSLKKGNAVSKDSDTRTLDVYLDSEGLIRVRGRLQLTTLSYASKYPVVLPRHHDVVNLLIMQCRERQVHMGIEHTLAILRQKVWILRGRSSVKRVLRECLICKRYQAKRLQQKMANLPAERV</sequence>
<gene>
    <name evidence="2" type="ORF">M513_09934</name>
    <name evidence="3" type="ORF">M514_09934</name>
</gene>
<dbReference type="AlphaFoldDB" id="A0A085N4B3"/>
<reference evidence="3 4" key="1">
    <citation type="journal article" date="2014" name="Nat. Genet.">
        <title>Genome and transcriptome of the porcine whipworm Trichuris suis.</title>
        <authorList>
            <person name="Jex A.R."/>
            <person name="Nejsum P."/>
            <person name="Schwarz E.M."/>
            <person name="Hu L."/>
            <person name="Young N.D."/>
            <person name="Hall R.S."/>
            <person name="Korhonen P.K."/>
            <person name="Liao S."/>
            <person name="Thamsborg S."/>
            <person name="Xia J."/>
            <person name="Xu P."/>
            <person name="Wang S."/>
            <person name="Scheerlinck J.P."/>
            <person name="Hofmann A."/>
            <person name="Sternberg P.W."/>
            <person name="Wang J."/>
            <person name="Gasser R.B."/>
        </authorList>
    </citation>
    <scope>NUCLEOTIDE SEQUENCE [LARGE SCALE GENOMIC DNA]</scope>
    <source>
        <strain evidence="3">DCEP-RM93F</strain>
        <strain evidence="2">DCEP-RM93M</strain>
    </source>
</reference>
<dbReference type="EMBL" id="KL363276">
    <property type="protein sequence ID" value="KFD49212.1"/>
    <property type="molecule type" value="Genomic_DNA"/>
</dbReference>
<dbReference type="PANTHER" id="PTHR47331">
    <property type="entry name" value="PHD-TYPE DOMAIN-CONTAINING PROTEIN"/>
    <property type="match status" value="1"/>
</dbReference>
<evidence type="ECO:0000313" key="2">
    <source>
        <dbReference type="EMBL" id="KFD49212.1"/>
    </source>
</evidence>